<dbReference type="OrthoDB" id="27603at2759"/>
<proteinExistence type="inferred from homology"/>
<evidence type="ECO:0008006" key="14">
    <source>
        <dbReference type="Google" id="ProtNLM"/>
    </source>
</evidence>
<dbReference type="PANTHER" id="PTHR12688">
    <property type="entry name" value="DYNEIN LIGHT INTERMEDIATE CHAIN"/>
    <property type="match status" value="1"/>
</dbReference>
<evidence type="ECO:0000256" key="10">
    <source>
        <dbReference type="ARBA" id="ARBA00023212"/>
    </source>
</evidence>
<name>A0A2R6PN10_9APHY</name>
<dbReference type="GO" id="GO:0005874">
    <property type="term" value="C:microtubule"/>
    <property type="evidence" value="ECO:0007669"/>
    <property type="project" value="UniProtKB-KW"/>
</dbReference>
<dbReference type="Proteomes" id="UP000186601">
    <property type="component" value="Unassembled WGS sequence"/>
</dbReference>
<keyword evidence="9" id="KW-0505">Motor protein</keyword>
<feature type="compositionally biased region" description="Low complexity" evidence="11">
    <location>
        <begin position="539"/>
        <end position="559"/>
    </location>
</feature>
<evidence type="ECO:0000256" key="8">
    <source>
        <dbReference type="ARBA" id="ARBA00023017"/>
    </source>
</evidence>
<keyword evidence="7" id="KW-0067">ATP-binding</keyword>
<keyword evidence="5" id="KW-0493">Microtubule</keyword>
<dbReference type="Pfam" id="PF05783">
    <property type="entry name" value="DLIC"/>
    <property type="match status" value="1"/>
</dbReference>
<dbReference type="GO" id="GO:0000226">
    <property type="term" value="P:microtubule cytoskeleton organization"/>
    <property type="evidence" value="ECO:0007669"/>
    <property type="project" value="TreeGrafter"/>
</dbReference>
<dbReference type="InterPro" id="IPR027417">
    <property type="entry name" value="P-loop_NTPase"/>
</dbReference>
<dbReference type="GO" id="GO:0005524">
    <property type="term" value="F:ATP binding"/>
    <property type="evidence" value="ECO:0007669"/>
    <property type="project" value="UniProtKB-KW"/>
</dbReference>
<evidence type="ECO:0000256" key="5">
    <source>
        <dbReference type="ARBA" id="ARBA00022701"/>
    </source>
</evidence>
<feature type="region of interest" description="Disordered" evidence="11">
    <location>
        <begin position="402"/>
        <end position="436"/>
    </location>
</feature>
<evidence type="ECO:0000256" key="2">
    <source>
        <dbReference type="ARBA" id="ARBA00006831"/>
    </source>
</evidence>
<comment type="similarity">
    <text evidence="2">Belongs to the dynein light intermediate chain family.</text>
</comment>
<evidence type="ECO:0000256" key="4">
    <source>
        <dbReference type="ARBA" id="ARBA00022490"/>
    </source>
</evidence>
<evidence type="ECO:0000256" key="3">
    <source>
        <dbReference type="ARBA" id="ARBA00022448"/>
    </source>
</evidence>
<organism evidence="12 13">
    <name type="scientific">Hermanssonia centrifuga</name>
    <dbReference type="NCBI Taxonomy" id="98765"/>
    <lineage>
        <taxon>Eukaryota</taxon>
        <taxon>Fungi</taxon>
        <taxon>Dikarya</taxon>
        <taxon>Basidiomycota</taxon>
        <taxon>Agaricomycotina</taxon>
        <taxon>Agaricomycetes</taxon>
        <taxon>Polyporales</taxon>
        <taxon>Meruliaceae</taxon>
        <taxon>Hermanssonia</taxon>
    </lineage>
</organism>
<evidence type="ECO:0000256" key="11">
    <source>
        <dbReference type="SAM" id="MobiDB-lite"/>
    </source>
</evidence>
<feature type="region of interest" description="Disordered" evidence="11">
    <location>
        <begin position="37"/>
        <end position="65"/>
    </location>
</feature>
<keyword evidence="10" id="KW-0206">Cytoskeleton</keyword>
<gene>
    <name evidence="12" type="ORF">PHLCEN_2v4694</name>
</gene>
<dbReference type="STRING" id="98765.A0A2R6PN10"/>
<evidence type="ECO:0000313" key="12">
    <source>
        <dbReference type="EMBL" id="PSR93799.1"/>
    </source>
</evidence>
<comment type="caution">
    <text evidence="12">The sequence shown here is derived from an EMBL/GenBank/DDBJ whole genome shotgun (WGS) entry which is preliminary data.</text>
</comment>
<comment type="subcellular location">
    <subcellularLocation>
        <location evidence="1">Cytoplasm</location>
        <location evidence="1">Cytoskeleton</location>
    </subcellularLocation>
</comment>
<evidence type="ECO:0000256" key="1">
    <source>
        <dbReference type="ARBA" id="ARBA00004245"/>
    </source>
</evidence>
<keyword evidence="8" id="KW-0243">Dynein</keyword>
<protein>
    <recommendedName>
        <fullName evidence="14">Dynein 1 light intermediate chain</fullName>
    </recommendedName>
</protein>
<evidence type="ECO:0000313" key="13">
    <source>
        <dbReference type="Proteomes" id="UP000186601"/>
    </source>
</evidence>
<accession>A0A2R6PN10</accession>
<dbReference type="Gene3D" id="3.40.50.300">
    <property type="entry name" value="P-loop containing nucleotide triphosphate hydrolases"/>
    <property type="match status" value="1"/>
</dbReference>
<dbReference type="InterPro" id="IPR022780">
    <property type="entry name" value="Dynein_light_int_chain"/>
</dbReference>
<feature type="region of interest" description="Disordered" evidence="11">
    <location>
        <begin position="375"/>
        <end position="394"/>
    </location>
</feature>
<feature type="compositionally biased region" description="Polar residues" evidence="11">
    <location>
        <begin position="511"/>
        <end position="528"/>
    </location>
</feature>
<dbReference type="GO" id="GO:0005868">
    <property type="term" value="C:cytoplasmic dynein complex"/>
    <property type="evidence" value="ECO:0007669"/>
    <property type="project" value="InterPro"/>
</dbReference>
<keyword evidence="4" id="KW-0963">Cytoplasm</keyword>
<keyword evidence="13" id="KW-1185">Reference proteome</keyword>
<dbReference type="EMBL" id="MLYV02000468">
    <property type="protein sequence ID" value="PSR93799.1"/>
    <property type="molecule type" value="Genomic_DNA"/>
</dbReference>
<keyword evidence="3" id="KW-0813">Transport</keyword>
<reference evidence="12 13" key="1">
    <citation type="submission" date="2018-02" db="EMBL/GenBank/DDBJ databases">
        <title>Genome sequence of the basidiomycete white-rot fungus Phlebia centrifuga.</title>
        <authorList>
            <person name="Granchi Z."/>
            <person name="Peng M."/>
            <person name="de Vries R.P."/>
            <person name="Hilden K."/>
            <person name="Makela M.R."/>
            <person name="Grigoriev I."/>
            <person name="Riley R."/>
        </authorList>
    </citation>
    <scope>NUCLEOTIDE SEQUENCE [LARGE SCALE GENOMIC DNA]</scope>
    <source>
        <strain evidence="12 13">FBCC195</strain>
    </source>
</reference>
<feature type="compositionally biased region" description="Basic and acidic residues" evidence="11">
    <location>
        <begin position="402"/>
        <end position="415"/>
    </location>
</feature>
<feature type="region of interest" description="Disordered" evidence="11">
    <location>
        <begin position="466"/>
        <end position="559"/>
    </location>
</feature>
<dbReference type="PANTHER" id="PTHR12688:SF0">
    <property type="entry name" value="DYNEIN LIGHT INTERMEDIATE CHAIN"/>
    <property type="match status" value="1"/>
</dbReference>
<dbReference type="AlphaFoldDB" id="A0A2R6PN10"/>
<keyword evidence="6" id="KW-0547">Nucleotide-binding</keyword>
<dbReference type="GO" id="GO:0035974">
    <property type="term" value="C:meiotic spindle pole body"/>
    <property type="evidence" value="ECO:0007669"/>
    <property type="project" value="TreeGrafter"/>
</dbReference>
<evidence type="ECO:0000256" key="7">
    <source>
        <dbReference type="ARBA" id="ARBA00022840"/>
    </source>
</evidence>
<dbReference type="InterPro" id="IPR008467">
    <property type="entry name" value="Dynein1_light_intermed_chain"/>
</dbReference>
<dbReference type="SUPFAM" id="SSF52540">
    <property type="entry name" value="P-loop containing nucleoside triphosphate hydrolases"/>
    <property type="match status" value="1"/>
</dbReference>
<sequence length="559" mass="59967">MNNSRPSTPEAPPEDLWSSILDSVSSSRSTPAKQILILGEPSSGKSTLTSALLHKSPSDDDKENQRSDFALGYDWADVRDDADEDTLARLSIYTVPSSAPSYTALAPHFLPPRTSLPHTVVIIVLDWTKPWTFIDELYSWLRWIETWTKGDSSRELEIIKEENHERLQAHLQHYTEPSAEPIPATSSISSTTHLPFGAGTLTHNPAGVPIIVVCTKADKIDEEGDIIGAGASGMGGMVKGKGGEWEERTDGVMQILRTICLKYGAGLFYTTPVPQTLQVLRQYALHLLFAPPAPSPGLSTDAVAVKNPFPFQHKPNILDRDRIVVPAGWDSWGKIAVLRDGFDAKSWGEAWENDLQHTDGEVQESSARKLFRTLVPDQGTKPPPLPPLNNPTPEQVFLAKNYDENSKKPDRDPRGAFRNPTENSSAGIVGPMGSSSFNLPNVERALTEMEGGAGGPVALNMSVSSDAARKLPSRGTGRPSASGLSVPGVPTGGSRSQGTSPTIPPSPSPTNGQTQHEVLQNFFQSLLSSKDRGSAVNVPAGAGRAASPRAAGSGAEESS</sequence>
<feature type="compositionally biased region" description="Basic and acidic residues" evidence="11">
    <location>
        <begin position="56"/>
        <end position="65"/>
    </location>
</feature>
<dbReference type="GO" id="GO:0007018">
    <property type="term" value="P:microtubule-based movement"/>
    <property type="evidence" value="ECO:0007669"/>
    <property type="project" value="InterPro"/>
</dbReference>
<evidence type="ECO:0000256" key="6">
    <source>
        <dbReference type="ARBA" id="ARBA00022741"/>
    </source>
</evidence>
<feature type="compositionally biased region" description="Pro residues" evidence="11">
    <location>
        <begin position="381"/>
        <end position="390"/>
    </location>
</feature>
<dbReference type="GO" id="GO:0045504">
    <property type="term" value="F:dynein heavy chain binding"/>
    <property type="evidence" value="ECO:0007669"/>
    <property type="project" value="TreeGrafter"/>
</dbReference>
<evidence type="ECO:0000256" key="9">
    <source>
        <dbReference type="ARBA" id="ARBA00023175"/>
    </source>
</evidence>